<dbReference type="InterPro" id="IPR050177">
    <property type="entry name" value="Lipid_A_modif_metabolic_enz"/>
</dbReference>
<dbReference type="AlphaFoldDB" id="A0A0J9EEK4"/>
<reference evidence="2 3" key="1">
    <citation type="submission" date="2011-04" db="EMBL/GenBank/DDBJ databases">
        <title>The Genome Sequence of Clostridium citroniae WAL-19142.</title>
        <authorList>
            <consortium name="The Broad Institute Genome Sequencing Platform"/>
            <person name="Earl A."/>
            <person name="Ward D."/>
            <person name="Feldgarden M."/>
            <person name="Gevers D."/>
            <person name="Warren Y.A."/>
            <person name="Tyrrell K.L."/>
            <person name="Citron D.M."/>
            <person name="Goldstein E.J."/>
            <person name="Daigneault M."/>
            <person name="Allen-Vercoe E."/>
            <person name="Young S.K."/>
            <person name="Zeng Q."/>
            <person name="Gargeya S."/>
            <person name="Fitzgerald M."/>
            <person name="Haas B."/>
            <person name="Abouelleil A."/>
            <person name="Alvarado L."/>
            <person name="Arachchi H.M."/>
            <person name="Berlin A."/>
            <person name="Brown A."/>
            <person name="Chapman S.B."/>
            <person name="Chen Z."/>
            <person name="Dunbar C."/>
            <person name="Freedman E."/>
            <person name="Gearin G."/>
            <person name="Gellesch M."/>
            <person name="Goldberg J."/>
            <person name="Griggs A."/>
            <person name="Gujja S."/>
            <person name="Heilman E.R."/>
            <person name="Heiman D."/>
            <person name="Howarth C."/>
            <person name="Larson L."/>
            <person name="Lui A."/>
            <person name="MacDonald P.J."/>
            <person name="Mehta T."/>
            <person name="Montmayeur A."/>
            <person name="Murphy C."/>
            <person name="Neiman D."/>
            <person name="Pearson M."/>
            <person name="Priest M."/>
            <person name="Roberts A."/>
            <person name="Saif S."/>
            <person name="Shea T."/>
            <person name="Shenoy N."/>
            <person name="Sisk P."/>
            <person name="Stolte C."/>
            <person name="Sykes S."/>
            <person name="White J."/>
            <person name="Yandava C."/>
            <person name="Wortman J."/>
            <person name="Nusbaum C."/>
            <person name="Birren B."/>
        </authorList>
    </citation>
    <scope>NUCLEOTIDE SEQUENCE [LARGE SCALE GENOMIC DNA]</scope>
    <source>
        <strain evidence="2 3">WAL-19142</strain>
    </source>
</reference>
<protein>
    <recommendedName>
        <fullName evidence="1">NAD-dependent epimerase/dehydratase domain-containing protein</fullName>
    </recommendedName>
</protein>
<dbReference type="Pfam" id="PF01370">
    <property type="entry name" value="Epimerase"/>
    <property type="match status" value="1"/>
</dbReference>
<gene>
    <name evidence="2" type="ORF">HMPREF9470_04999</name>
</gene>
<name>A0A0J9EEK4_9FIRM</name>
<dbReference type="InterPro" id="IPR036291">
    <property type="entry name" value="NAD(P)-bd_dom_sf"/>
</dbReference>
<dbReference type="EMBL" id="ADLK01000042">
    <property type="protein sequence ID" value="KMW14060.1"/>
    <property type="molecule type" value="Genomic_DNA"/>
</dbReference>
<feature type="domain" description="NAD-dependent epimerase/dehydratase" evidence="1">
    <location>
        <begin position="3"/>
        <end position="221"/>
    </location>
</feature>
<evidence type="ECO:0000259" key="1">
    <source>
        <dbReference type="Pfam" id="PF01370"/>
    </source>
</evidence>
<accession>A0A0J9EEK4</accession>
<proteinExistence type="predicted"/>
<evidence type="ECO:0000313" key="3">
    <source>
        <dbReference type="Proteomes" id="UP000037392"/>
    </source>
</evidence>
<sequence length="318" mass="35834">MNVVVTGGCGHIGTYLIPMLVRAGYEVINITRGISRPYVEDEAWDYVTPVIMDRENDKGFAHKIAGMEPDIVVDLINFHIEDTKATAEALKGTKLSHYLFCSSVWAHGRAEILPADPADLQKAPLDDYGFNKFQSEIYLREQYHTAGFPATIIMPGQISGPGWTIMNPWANKTPVVFEKIAKGEEIFLPNFGMETLHHVHGEDVAQMFFKAITHRNQALGETFHAVGSQSITLYGYAKLMYGFFGKEPKIGFLPWKDWCEYIGDETETSDTYFHIARSGFYSIENARNLLGYEPRYTNVETIKAAVQSYVDRGVIKLN</sequence>
<dbReference type="GeneID" id="93164835"/>
<dbReference type="Proteomes" id="UP000037392">
    <property type="component" value="Unassembled WGS sequence"/>
</dbReference>
<evidence type="ECO:0000313" key="2">
    <source>
        <dbReference type="EMBL" id="KMW14060.1"/>
    </source>
</evidence>
<dbReference type="SUPFAM" id="SSF51735">
    <property type="entry name" value="NAD(P)-binding Rossmann-fold domains"/>
    <property type="match status" value="1"/>
</dbReference>
<dbReference type="InterPro" id="IPR001509">
    <property type="entry name" value="Epimerase_deHydtase"/>
</dbReference>
<organism evidence="2 3">
    <name type="scientific">[Clostridium] citroniae WAL-19142</name>
    <dbReference type="NCBI Taxonomy" id="742734"/>
    <lineage>
        <taxon>Bacteria</taxon>
        <taxon>Bacillati</taxon>
        <taxon>Bacillota</taxon>
        <taxon>Clostridia</taxon>
        <taxon>Lachnospirales</taxon>
        <taxon>Lachnospiraceae</taxon>
        <taxon>Enterocloster</taxon>
    </lineage>
</organism>
<comment type="caution">
    <text evidence="2">The sequence shown here is derived from an EMBL/GenBank/DDBJ whole genome shotgun (WGS) entry which is preliminary data.</text>
</comment>
<dbReference type="RefSeq" id="WP_045091444.1">
    <property type="nucleotide sequence ID" value="NZ_KQ235884.1"/>
</dbReference>
<dbReference type="PANTHER" id="PTHR43245">
    <property type="entry name" value="BIFUNCTIONAL POLYMYXIN RESISTANCE PROTEIN ARNA"/>
    <property type="match status" value="1"/>
</dbReference>
<dbReference type="Gene3D" id="3.40.50.720">
    <property type="entry name" value="NAD(P)-binding Rossmann-like Domain"/>
    <property type="match status" value="1"/>
</dbReference>
<dbReference type="OrthoDB" id="9776016at2"/>
<dbReference type="PATRIC" id="fig|742734.4.peg.5350"/>